<feature type="region of interest" description="Disordered" evidence="7">
    <location>
        <begin position="286"/>
        <end position="327"/>
    </location>
</feature>
<dbReference type="SUPFAM" id="SSF54292">
    <property type="entry name" value="2Fe-2S ferredoxin-like"/>
    <property type="match status" value="1"/>
</dbReference>
<evidence type="ECO:0000313" key="9">
    <source>
        <dbReference type="EMBL" id="KAF6145725.1"/>
    </source>
</evidence>
<dbReference type="AlphaFoldDB" id="A0A7J7LST3"/>
<feature type="region of interest" description="Disordered" evidence="7">
    <location>
        <begin position="1"/>
        <end position="46"/>
    </location>
</feature>
<comment type="function">
    <text evidence="6">Acts as a negative regulator of abscisic acid (ABA) response.</text>
</comment>
<comment type="similarity">
    <text evidence="2 6">Belongs to the Ninja family.</text>
</comment>
<keyword evidence="3" id="KW-0001">2Fe-2S</keyword>
<dbReference type="InterPro" id="IPR012675">
    <property type="entry name" value="Beta-grasp_dom_sf"/>
</dbReference>
<evidence type="ECO:0000256" key="1">
    <source>
        <dbReference type="ARBA" id="ARBA00004123"/>
    </source>
</evidence>
<dbReference type="CDD" id="cd00207">
    <property type="entry name" value="fer2"/>
    <property type="match status" value="1"/>
</dbReference>
<feature type="domain" description="2Fe-2S ferredoxin-type" evidence="8">
    <location>
        <begin position="459"/>
        <end position="506"/>
    </location>
</feature>
<comment type="subcellular location">
    <subcellularLocation>
        <location evidence="1 6">Nucleus</location>
    </subcellularLocation>
</comment>
<evidence type="ECO:0000313" key="10">
    <source>
        <dbReference type="Proteomes" id="UP000541444"/>
    </source>
</evidence>
<reference evidence="9 10" key="1">
    <citation type="journal article" date="2020" name="IScience">
        <title>Genome Sequencing of the Endangered Kingdonia uniflora (Circaeasteraceae, Ranunculales) Reveals Potential Mechanisms of Evolutionary Specialization.</title>
        <authorList>
            <person name="Sun Y."/>
            <person name="Deng T."/>
            <person name="Zhang A."/>
            <person name="Moore M.J."/>
            <person name="Landis J.B."/>
            <person name="Lin N."/>
            <person name="Zhang H."/>
            <person name="Zhang X."/>
            <person name="Huang J."/>
            <person name="Zhang X."/>
            <person name="Sun H."/>
            <person name="Wang H."/>
        </authorList>
    </citation>
    <scope>NUCLEOTIDE SEQUENCE [LARGE SCALE GENOMIC DNA]</scope>
    <source>
        <strain evidence="9">TB1705</strain>
        <tissue evidence="9">Leaf</tissue>
    </source>
</reference>
<dbReference type="Gene3D" id="3.10.20.30">
    <property type="match status" value="1"/>
</dbReference>
<dbReference type="Pfam" id="PF00111">
    <property type="entry name" value="Fer2"/>
    <property type="match status" value="1"/>
</dbReference>
<dbReference type="EMBL" id="JACGCM010002031">
    <property type="protein sequence ID" value="KAF6145725.1"/>
    <property type="molecule type" value="Genomic_DNA"/>
</dbReference>
<dbReference type="InterPro" id="IPR001041">
    <property type="entry name" value="2Fe-2S_ferredoxin-type"/>
</dbReference>
<dbReference type="PANTHER" id="PTHR31413">
    <property type="entry name" value="AFP HOMOLOG 2"/>
    <property type="match status" value="1"/>
</dbReference>
<keyword evidence="10" id="KW-1185">Reference proteome</keyword>
<dbReference type="OrthoDB" id="1936656at2759"/>
<feature type="compositionally biased region" description="Polar residues" evidence="7">
    <location>
        <begin position="152"/>
        <end position="166"/>
    </location>
</feature>
<sequence>MEDDSGIELSLGLSCGGSAGKSKSRDGSSSDIKTEEGDANSNNLGDLKSFFDTSIEKADSSSASQGTQTTKENFFTNLANSAPVADAAISMHGVNGPQFPRYGEHSTNKLAEVKFDTHENGEKMWVETGNKRKLLFEESGRQKVHDKDSVKTSHISVTTEDGSTADNGDVEESEVEGSTSRRVFDIQGQKQSNLPPRNESKLGNLNFGTPLPLMGIPYSLSMNVQNVTGESKLSMLPLSSMTQLMPSSNGDGPGNHSMNPGNMALTFGYAPVHLPILDKDHSQGLVSHSQQFPPSGAAVTQAPHSSSVALRGTSSSSLPESEIKGNNTIYKPKELEGYPPEISAIKPGVDPGLKFGGCGSYPDLPWVSTTGPGPNGRTISGVTYKYDKNQIRIVCACHGSNMSPEDTKTHSIITTANQLSFTRRELRALETVTATETEVTSEEEPPSIDFAFVSARPLMNCGGGTCGTYLVEVVEGKEHLSLRTDIEKETFKKKPKAWRLACQTTVGKKDLRGRVIIQQLPEWKVHEWVKETRSYLD</sequence>
<keyword evidence="3" id="KW-0479">Metal-binding</keyword>
<feature type="compositionally biased region" description="Polar residues" evidence="7">
    <location>
        <begin position="188"/>
        <end position="203"/>
    </location>
</feature>
<comment type="caution">
    <text evidence="9">The sequence shown here is derived from an EMBL/GenBank/DDBJ whole genome shotgun (WGS) entry which is preliminary data.</text>
</comment>
<evidence type="ECO:0000256" key="2">
    <source>
        <dbReference type="ARBA" id="ARBA00006081"/>
    </source>
</evidence>
<organism evidence="9 10">
    <name type="scientific">Kingdonia uniflora</name>
    <dbReference type="NCBI Taxonomy" id="39325"/>
    <lineage>
        <taxon>Eukaryota</taxon>
        <taxon>Viridiplantae</taxon>
        <taxon>Streptophyta</taxon>
        <taxon>Embryophyta</taxon>
        <taxon>Tracheophyta</taxon>
        <taxon>Spermatophyta</taxon>
        <taxon>Magnoliopsida</taxon>
        <taxon>Ranunculales</taxon>
        <taxon>Circaeasteraceae</taxon>
        <taxon>Kingdonia</taxon>
    </lineage>
</organism>
<name>A0A7J7LST3_9MAGN</name>
<dbReference type="GO" id="GO:0005634">
    <property type="term" value="C:nucleus"/>
    <property type="evidence" value="ECO:0007669"/>
    <property type="project" value="UniProtKB-SubCell"/>
</dbReference>
<feature type="compositionally biased region" description="Polar residues" evidence="7">
    <location>
        <begin position="302"/>
        <end position="327"/>
    </location>
</feature>
<evidence type="ECO:0000256" key="5">
    <source>
        <dbReference type="ARBA" id="ARBA00023242"/>
    </source>
</evidence>
<evidence type="ECO:0000256" key="4">
    <source>
        <dbReference type="ARBA" id="ARBA00023014"/>
    </source>
</evidence>
<dbReference type="GO" id="GO:0051537">
    <property type="term" value="F:2 iron, 2 sulfur cluster binding"/>
    <property type="evidence" value="ECO:0007669"/>
    <property type="project" value="UniProtKB-KW"/>
</dbReference>
<keyword evidence="3" id="KW-0408">Iron</keyword>
<dbReference type="PANTHER" id="PTHR31413:SF12">
    <property type="entry name" value="AFP HOMOLOG 2"/>
    <property type="match status" value="1"/>
</dbReference>
<evidence type="ECO:0000256" key="3">
    <source>
        <dbReference type="ARBA" id="ARBA00022714"/>
    </source>
</evidence>
<protein>
    <recommendedName>
        <fullName evidence="6">Ninja-family protein</fullName>
    </recommendedName>
    <alternativeName>
        <fullName evidence="6">ABI-binding protein</fullName>
    </alternativeName>
</protein>
<feature type="region of interest" description="Disordered" evidence="7">
    <location>
        <begin position="138"/>
        <end position="203"/>
    </location>
</feature>
<gene>
    <name evidence="9" type="ORF">GIB67_018677</name>
</gene>
<dbReference type="GO" id="GO:0045892">
    <property type="term" value="P:negative regulation of DNA-templated transcription"/>
    <property type="evidence" value="ECO:0007669"/>
    <property type="project" value="TreeGrafter"/>
</dbReference>
<evidence type="ECO:0000256" key="6">
    <source>
        <dbReference type="RuleBase" id="RU369029"/>
    </source>
</evidence>
<accession>A0A7J7LST3</accession>
<dbReference type="GO" id="GO:0009867">
    <property type="term" value="P:jasmonic acid mediated signaling pathway"/>
    <property type="evidence" value="ECO:0007669"/>
    <property type="project" value="TreeGrafter"/>
</dbReference>
<dbReference type="Proteomes" id="UP000541444">
    <property type="component" value="Unassembled WGS sequence"/>
</dbReference>
<evidence type="ECO:0000259" key="8">
    <source>
        <dbReference type="Pfam" id="PF00111"/>
    </source>
</evidence>
<dbReference type="InterPro" id="IPR031307">
    <property type="entry name" value="Ninja_fam"/>
</dbReference>
<feature type="compositionally biased region" description="Basic and acidic residues" evidence="7">
    <location>
        <begin position="138"/>
        <end position="151"/>
    </location>
</feature>
<evidence type="ECO:0000256" key="7">
    <source>
        <dbReference type="SAM" id="MobiDB-lite"/>
    </source>
</evidence>
<keyword evidence="4" id="KW-0411">Iron-sulfur</keyword>
<keyword evidence="5 6" id="KW-0539">Nucleus</keyword>
<dbReference type="InterPro" id="IPR036010">
    <property type="entry name" value="2Fe-2S_ferredoxin-like_sf"/>
</dbReference>
<proteinExistence type="inferred from homology"/>
<feature type="compositionally biased region" description="Basic and acidic residues" evidence="7">
    <location>
        <begin position="23"/>
        <end position="36"/>
    </location>
</feature>